<feature type="region of interest" description="Disordered" evidence="2">
    <location>
        <begin position="252"/>
        <end position="274"/>
    </location>
</feature>
<proteinExistence type="predicted"/>
<evidence type="ECO:0000256" key="2">
    <source>
        <dbReference type="SAM" id="MobiDB-lite"/>
    </source>
</evidence>
<feature type="coiled-coil region" evidence="1">
    <location>
        <begin position="212"/>
        <end position="250"/>
    </location>
</feature>
<feature type="compositionally biased region" description="Basic and acidic residues" evidence="2">
    <location>
        <begin position="908"/>
        <end position="918"/>
    </location>
</feature>
<dbReference type="AlphaFoldDB" id="A0AAE0FHS6"/>
<gene>
    <name evidence="3" type="ORF">CYMTET_31009</name>
</gene>
<keyword evidence="1" id="KW-0175">Coiled coil</keyword>
<evidence type="ECO:0000313" key="4">
    <source>
        <dbReference type="Proteomes" id="UP001190700"/>
    </source>
</evidence>
<feature type="region of interest" description="Disordered" evidence="2">
    <location>
        <begin position="315"/>
        <end position="340"/>
    </location>
</feature>
<organism evidence="3 4">
    <name type="scientific">Cymbomonas tetramitiformis</name>
    <dbReference type="NCBI Taxonomy" id="36881"/>
    <lineage>
        <taxon>Eukaryota</taxon>
        <taxon>Viridiplantae</taxon>
        <taxon>Chlorophyta</taxon>
        <taxon>Pyramimonadophyceae</taxon>
        <taxon>Pyramimonadales</taxon>
        <taxon>Pyramimonadaceae</taxon>
        <taxon>Cymbomonas</taxon>
    </lineage>
</organism>
<evidence type="ECO:0000256" key="1">
    <source>
        <dbReference type="SAM" id="Coils"/>
    </source>
</evidence>
<name>A0AAE0FHS6_9CHLO</name>
<keyword evidence="4" id="KW-1185">Reference proteome</keyword>
<dbReference type="Proteomes" id="UP001190700">
    <property type="component" value="Unassembled WGS sequence"/>
</dbReference>
<feature type="region of interest" description="Disordered" evidence="2">
    <location>
        <begin position="698"/>
        <end position="746"/>
    </location>
</feature>
<feature type="compositionally biased region" description="Basic and acidic residues" evidence="2">
    <location>
        <begin position="719"/>
        <end position="739"/>
    </location>
</feature>
<protein>
    <submittedName>
        <fullName evidence="3">Uncharacterized protein</fullName>
    </submittedName>
</protein>
<feature type="region of interest" description="Disordered" evidence="2">
    <location>
        <begin position="905"/>
        <end position="943"/>
    </location>
</feature>
<feature type="compositionally biased region" description="Basic and acidic residues" evidence="2">
    <location>
        <begin position="252"/>
        <end position="263"/>
    </location>
</feature>
<reference evidence="3 4" key="1">
    <citation type="journal article" date="2015" name="Genome Biol. Evol.">
        <title>Comparative Genomics of a Bacterivorous Green Alga Reveals Evolutionary Causalities and Consequences of Phago-Mixotrophic Mode of Nutrition.</title>
        <authorList>
            <person name="Burns J.A."/>
            <person name="Paasch A."/>
            <person name="Narechania A."/>
            <person name="Kim E."/>
        </authorList>
    </citation>
    <scope>NUCLEOTIDE SEQUENCE [LARGE SCALE GENOMIC DNA]</scope>
    <source>
        <strain evidence="3 4">PLY_AMNH</strain>
    </source>
</reference>
<dbReference type="EMBL" id="LGRX02018297">
    <property type="protein sequence ID" value="KAK3260019.1"/>
    <property type="molecule type" value="Genomic_DNA"/>
</dbReference>
<feature type="region of interest" description="Disordered" evidence="2">
    <location>
        <begin position="862"/>
        <end position="882"/>
    </location>
</feature>
<evidence type="ECO:0000313" key="3">
    <source>
        <dbReference type="EMBL" id="KAK3260019.1"/>
    </source>
</evidence>
<comment type="caution">
    <text evidence="3">The sequence shown here is derived from an EMBL/GenBank/DDBJ whole genome shotgun (WGS) entry which is preliminary data.</text>
</comment>
<feature type="region of interest" description="Disordered" evidence="2">
    <location>
        <begin position="39"/>
        <end position="63"/>
    </location>
</feature>
<feature type="compositionally biased region" description="Acidic residues" evidence="2">
    <location>
        <begin position="42"/>
        <end position="62"/>
    </location>
</feature>
<accession>A0AAE0FHS6</accession>
<sequence length="943" mass="104967">MASATSSLAYQELLKKVVQEELKKRDTAGSQALKMAMGLDSLDVEEEPEEEEELEEEGEPELEEKFTQEELMAYITKVVNIKNHELMETKLAALQIVNLFYNHYAKRKVRIFDPVIGELETEYSLRDLLHELVQTREHPWAALAMVAQHWARGQTTIMRDISYAEFKDLMGQLDAVEEIDSEEADSTDDDELSEQELEIKRRAKRRFNRGKKNAAKEEVKAQVKMAKQLKEAALKQREEWKTKVEEAKQLEKHERQLADDASKGAKAKRSRQQQQEIARAMNELSALCKTAENKAAAAAVAALGKAGRLSRASQSKGAKGIDFPMGRRNCPNSRYTHGARGRNRAKQINGNGIVAGTADENDYITGLGGETEPAGQGRGGGGMAFGDGDDGWCSDGQYSPGSNEYRRRDASIDGKAWKGIGLDSENLLHKGYEYIYDEFGVATLTEIHPDASGWVSSTKVDEVSGKFEYQYDFGEDASKQQLERGNAFLAGADNYRGPGGFQERINDDFARAEAMRQREYGNISEQAGSGMVTSVEAIKYGTSMAMDDQFVEKKAEYVSGTMGGGCSGSGLAKPKVEYVSDAYVDPRGSQFEKDQGPRWIHAGGAHGPMAGRQTCANDDVKDKYNSHGPTWKFAMDEYNHVGRSLGGSREVEEACTLKPRWYAGMPDAPKYAPSFTNSGGTQRDEDSQVLPAALPTVTEDRFNKIRESRRRPQRSLPSFEDRRRSRSADPSTRADRQLEKLPGSPANVRLKPLEIKAEVDHLTTRSPSFAHIKSRVMLDPLGSPSEPRLQSARRNTLDLGGSLKAQIQPRVFNAEFAEDQSAHIPRDRRDTIRSPLPLLATSPSFTDQSPPLAAEFSMPELGRCASNSPMHRNRDPRRGSIGSLMESRSMLNFPAVHTVNLDNEELPTEAKPHMEPWKPKPLGGMRRASLEDTSRNRSFSMHR</sequence>